<dbReference type="SUPFAM" id="SSF63817">
    <property type="entry name" value="Sortase"/>
    <property type="match status" value="1"/>
</dbReference>
<organism evidence="3 4">
    <name type="scientific">Paractinoplanes bogorensis</name>
    <dbReference type="NCBI Taxonomy" id="1610840"/>
    <lineage>
        <taxon>Bacteria</taxon>
        <taxon>Bacillati</taxon>
        <taxon>Actinomycetota</taxon>
        <taxon>Actinomycetes</taxon>
        <taxon>Micromonosporales</taxon>
        <taxon>Micromonosporaceae</taxon>
        <taxon>Paractinoplanes</taxon>
    </lineage>
</organism>
<dbReference type="InterPro" id="IPR023365">
    <property type="entry name" value="Sortase_dom-sf"/>
</dbReference>
<name>A0ABS5YZI9_9ACTN</name>
<dbReference type="InterPro" id="IPR042001">
    <property type="entry name" value="Sortase_F"/>
</dbReference>
<dbReference type="EMBL" id="JAHKKG010000010">
    <property type="protein sequence ID" value="MBU2668118.1"/>
    <property type="molecule type" value="Genomic_DNA"/>
</dbReference>
<evidence type="ECO:0000256" key="1">
    <source>
        <dbReference type="ARBA" id="ARBA00022801"/>
    </source>
</evidence>
<evidence type="ECO:0000313" key="4">
    <source>
        <dbReference type="Proteomes" id="UP001519654"/>
    </source>
</evidence>
<protein>
    <submittedName>
        <fullName evidence="3">Class F sortase</fullName>
    </submittedName>
</protein>
<dbReference type="CDD" id="cd05829">
    <property type="entry name" value="Sortase_F"/>
    <property type="match status" value="1"/>
</dbReference>
<dbReference type="Gene3D" id="2.40.260.10">
    <property type="entry name" value="Sortase"/>
    <property type="match status" value="1"/>
</dbReference>
<evidence type="ECO:0000313" key="3">
    <source>
        <dbReference type="EMBL" id="MBU2668118.1"/>
    </source>
</evidence>
<feature type="region of interest" description="Disordered" evidence="2">
    <location>
        <begin position="42"/>
        <end position="80"/>
    </location>
</feature>
<sequence>MSSLGGTPRTRPGRALLLVLLGVTLAVTSGVVACQSAPAADFGTPPASSASAPGPTVGVPGPTAGVPIQDGALPRGSAADEAPTRLRIPALDLDATVDAVGIDPATGDFAVPPSVDQVGWYRYGPGFAADAGSIVIAGHVDSAAEGKGAFFRLGALEAGDAMTLTGPDGQVRAFEVVARERYRKVAIPLDKYFARDGAVRLTLITCGGPFDPKTRHYRDNVVVTAAVRPA</sequence>
<reference evidence="3 4" key="1">
    <citation type="submission" date="2021-06" db="EMBL/GenBank/DDBJ databases">
        <title>Actinoplanes lichenicola sp. nov., and Actinoplanes ovalisporus sp. nov., isolated from lichen in Thailand.</title>
        <authorList>
            <person name="Saeng-In P."/>
            <person name="Kanchanasin P."/>
            <person name="Yuki M."/>
            <person name="Kudo T."/>
            <person name="Ohkuma M."/>
            <person name="Phongsopitanun W."/>
            <person name="Tanasupawat S."/>
        </authorList>
    </citation>
    <scope>NUCLEOTIDE SEQUENCE [LARGE SCALE GENOMIC DNA]</scope>
    <source>
        <strain evidence="3 4">NBRC 110975</strain>
    </source>
</reference>
<keyword evidence="4" id="KW-1185">Reference proteome</keyword>
<proteinExistence type="predicted"/>
<evidence type="ECO:0000256" key="2">
    <source>
        <dbReference type="SAM" id="MobiDB-lite"/>
    </source>
</evidence>
<accession>A0ABS5YZI9</accession>
<gene>
    <name evidence="3" type="ORF">KOI35_31870</name>
</gene>
<comment type="caution">
    <text evidence="3">The sequence shown here is derived from an EMBL/GenBank/DDBJ whole genome shotgun (WGS) entry which is preliminary data.</text>
</comment>
<keyword evidence="1" id="KW-0378">Hydrolase</keyword>
<dbReference type="Proteomes" id="UP001519654">
    <property type="component" value="Unassembled WGS sequence"/>
</dbReference>
<dbReference type="RefSeq" id="WP_215792363.1">
    <property type="nucleotide sequence ID" value="NZ_JAHKKG010000010.1"/>
</dbReference>
<dbReference type="InterPro" id="IPR005754">
    <property type="entry name" value="Sortase"/>
</dbReference>
<dbReference type="Pfam" id="PF04203">
    <property type="entry name" value="Sortase"/>
    <property type="match status" value="1"/>
</dbReference>
<feature type="compositionally biased region" description="Low complexity" evidence="2">
    <location>
        <begin position="45"/>
        <end position="67"/>
    </location>
</feature>